<dbReference type="InterPro" id="IPR013452">
    <property type="entry name" value="Xylose_isom_bac"/>
</dbReference>
<feature type="binding site" evidence="10">
    <location>
        <position position="313"/>
    </location>
    <ligand>
        <name>Mg(2+)</name>
        <dbReference type="ChEBI" id="CHEBI:18420"/>
        <label>2</label>
    </ligand>
</feature>
<dbReference type="GO" id="GO:0005737">
    <property type="term" value="C:cytoplasm"/>
    <property type="evidence" value="ECO:0007669"/>
    <property type="project" value="UniProtKB-SubCell"/>
</dbReference>
<feature type="binding site" evidence="10">
    <location>
        <position position="274"/>
    </location>
    <ligand>
        <name>Mg(2+)</name>
        <dbReference type="ChEBI" id="CHEBI:18420"/>
        <label>1</label>
    </ligand>
</feature>
<dbReference type="InterPro" id="IPR036237">
    <property type="entry name" value="Xyl_isomerase-like_sf"/>
</dbReference>
<feature type="binding site" evidence="10">
    <location>
        <position position="274"/>
    </location>
    <ligand>
        <name>Mg(2+)</name>
        <dbReference type="ChEBI" id="CHEBI:18420"/>
        <label>2</label>
    </ligand>
</feature>
<feature type="binding site" evidence="10">
    <location>
        <position position="277"/>
    </location>
    <ligand>
        <name>Mg(2+)</name>
        <dbReference type="ChEBI" id="CHEBI:18420"/>
        <label>2</label>
    </ligand>
</feature>
<comment type="caution">
    <text evidence="13">The sequence shown here is derived from an EMBL/GenBank/DDBJ whole genome shotgun (WGS) entry which is preliminary data.</text>
</comment>
<dbReference type="PANTHER" id="PTHR48408:SF1">
    <property type="entry name" value="XYLOSE ISOMERASE"/>
    <property type="match status" value="1"/>
</dbReference>
<keyword evidence="10" id="KW-0460">Magnesium</keyword>
<gene>
    <name evidence="10 13" type="primary">xylA</name>
    <name evidence="13" type="ORF">FQP34_18850</name>
</gene>
<feature type="active site" evidence="10">
    <location>
        <position position="110"/>
    </location>
</feature>
<evidence type="ECO:0000256" key="3">
    <source>
        <dbReference type="ARBA" id="ARBA00011958"/>
    </source>
</evidence>
<feature type="binding site" evidence="10">
    <location>
        <position position="238"/>
    </location>
    <ligand>
        <name>Mg(2+)</name>
        <dbReference type="ChEBI" id="CHEBI:18420"/>
        <label>1</label>
    </ligand>
</feature>
<dbReference type="SUPFAM" id="SSF51658">
    <property type="entry name" value="Xylose isomerase-like"/>
    <property type="match status" value="1"/>
</dbReference>
<comment type="subunit">
    <text evidence="2 10 12">Homotetramer.</text>
</comment>
<evidence type="ECO:0000256" key="1">
    <source>
        <dbReference type="ARBA" id="ARBA00005765"/>
    </source>
</evidence>
<dbReference type="EC" id="5.3.1.5" evidence="3 10"/>
<feature type="binding site" evidence="10">
    <location>
        <position position="315"/>
    </location>
    <ligand>
        <name>Mg(2+)</name>
        <dbReference type="ChEBI" id="CHEBI:18420"/>
        <label>2</label>
    </ligand>
</feature>
<proteinExistence type="inferred from homology"/>
<dbReference type="PROSITE" id="PS51415">
    <property type="entry name" value="XYLOSE_ISOMERASE"/>
    <property type="match status" value="1"/>
</dbReference>
<keyword evidence="7 10" id="KW-0413">Isomerase</keyword>
<dbReference type="GO" id="GO:0009045">
    <property type="term" value="F:xylose isomerase activity"/>
    <property type="evidence" value="ECO:0007669"/>
    <property type="project" value="UniProtKB-UniRule"/>
</dbReference>
<dbReference type="NCBIfam" id="TIGR02630">
    <property type="entry name" value="xylose_isom_A"/>
    <property type="match status" value="1"/>
</dbReference>
<dbReference type="PRINTS" id="PR00688">
    <property type="entry name" value="XYLOSISMRASE"/>
</dbReference>
<evidence type="ECO:0000256" key="9">
    <source>
        <dbReference type="ARBA" id="ARBA00033659"/>
    </source>
</evidence>
<reference evidence="13 14" key="1">
    <citation type="submission" date="2019-07" db="EMBL/GenBank/DDBJ databases">
        <title>Genome assembly of Bacillus simplex strain GGC-P6A.</title>
        <authorList>
            <person name="Jennings M.E."/>
            <person name="Barton H.A."/>
        </authorList>
    </citation>
    <scope>NUCLEOTIDE SEQUENCE [LARGE SCALE GENOMIC DNA]</scope>
    <source>
        <strain evidence="13 14">GGC-P6A</strain>
    </source>
</reference>
<evidence type="ECO:0000256" key="4">
    <source>
        <dbReference type="ARBA" id="ARBA00018232"/>
    </source>
</evidence>
<dbReference type="GO" id="GO:0042732">
    <property type="term" value="P:D-xylose metabolic process"/>
    <property type="evidence" value="ECO:0007669"/>
    <property type="project" value="UniProtKB-UniRule"/>
</dbReference>
<evidence type="ECO:0000256" key="6">
    <source>
        <dbReference type="ARBA" id="ARBA00022723"/>
    </source>
</evidence>
<feature type="binding site" evidence="10">
    <location>
        <position position="302"/>
    </location>
    <ligand>
        <name>Mg(2+)</name>
        <dbReference type="ChEBI" id="CHEBI:18420"/>
        <label>1</label>
    </ligand>
</feature>
<dbReference type="AlphaFoldDB" id="A0A8B5XVC1"/>
<keyword evidence="10" id="KW-0963">Cytoplasm</keyword>
<evidence type="ECO:0000256" key="12">
    <source>
        <dbReference type="RuleBase" id="RU000610"/>
    </source>
</evidence>
<evidence type="ECO:0000256" key="5">
    <source>
        <dbReference type="ARBA" id="ARBA00022629"/>
    </source>
</evidence>
<evidence type="ECO:0000256" key="11">
    <source>
        <dbReference type="RuleBase" id="RU000609"/>
    </source>
</evidence>
<dbReference type="GO" id="GO:0000287">
    <property type="term" value="F:magnesium ion binding"/>
    <property type="evidence" value="ECO:0007669"/>
    <property type="project" value="UniProtKB-UniRule"/>
</dbReference>
<evidence type="ECO:0000256" key="7">
    <source>
        <dbReference type="ARBA" id="ARBA00023235"/>
    </source>
</evidence>
<evidence type="ECO:0000313" key="13">
    <source>
        <dbReference type="EMBL" id="TVX78602.1"/>
    </source>
</evidence>
<feature type="active site" evidence="10">
    <location>
        <position position="107"/>
    </location>
</feature>
<sequence length="445" mass="50258">MIQTDTNKINYFESVNKVSYEGKDSKNPLAFKYYNPEEVVGGKTMKEQLRFSVAYWHTFTADGTDPFGAATMQRSWNKYDGMDLAKARVEAAFQLFEKLEVPFFAFHDRDIAPEGNTLKETNKNLDVIVSMIQEYMKTSNVKLLWNTANMFTNPRFVHGAATSCNADVFAYAAAQVKKGLETAKELGAENYVFWGGREGYETLLNTNLKLELDNLARFMHMAVDYAKEIGFIGQFLIEPKPKEPTTHQYDTDAATTISFLRQYGLDNHFKLNLEANHATLAGHTFEHELRVARVQGFLGSVDANQGDPLLGWDTDEFPTDLYSTTLAMYEILQNGGLGSGGLNFDAKVRRGSFEQEDLVYAHVAGMDAFARGLKVAHKLLEDRVLENIIDERYSSFKEGIGLEIVEGRANFHTLEQHALQNPNITNKSGRQERLKGILNQYILEV</sequence>
<dbReference type="EMBL" id="VNKI01000009">
    <property type="protein sequence ID" value="TVX78602.1"/>
    <property type="molecule type" value="Genomic_DNA"/>
</dbReference>
<dbReference type="Proteomes" id="UP000317770">
    <property type="component" value="Unassembled WGS sequence"/>
</dbReference>
<protein>
    <recommendedName>
        <fullName evidence="4 10">Xylose isomerase</fullName>
        <ecNumber evidence="3 10">5.3.1.5</ecNumber>
    </recommendedName>
</protein>
<name>A0A8B5XVC1_9BACI</name>
<dbReference type="NCBIfam" id="NF003998">
    <property type="entry name" value="PRK05474.1"/>
    <property type="match status" value="1"/>
</dbReference>
<dbReference type="HAMAP" id="MF_00455">
    <property type="entry name" value="Xylose_isom_A"/>
    <property type="match status" value="1"/>
</dbReference>
<evidence type="ECO:0000313" key="14">
    <source>
        <dbReference type="Proteomes" id="UP000317770"/>
    </source>
</evidence>
<keyword evidence="6 10" id="KW-0479">Metal-binding</keyword>
<dbReference type="InterPro" id="IPR001998">
    <property type="entry name" value="Xylose_isomerase"/>
</dbReference>
<keyword evidence="5 10" id="KW-0859">Xylose metabolism</keyword>
<comment type="subcellular location">
    <subcellularLocation>
        <location evidence="10 12">Cytoplasm</location>
    </subcellularLocation>
</comment>
<dbReference type="PANTHER" id="PTHR48408">
    <property type="match status" value="1"/>
</dbReference>
<evidence type="ECO:0000256" key="8">
    <source>
        <dbReference type="ARBA" id="ARBA00023277"/>
    </source>
</evidence>
<organism evidence="13 14">
    <name type="scientific">Peribacillus simplex</name>
    <dbReference type="NCBI Taxonomy" id="1478"/>
    <lineage>
        <taxon>Bacteria</taxon>
        <taxon>Bacillati</taxon>
        <taxon>Bacillota</taxon>
        <taxon>Bacilli</taxon>
        <taxon>Bacillales</taxon>
        <taxon>Bacillaceae</taxon>
        <taxon>Peribacillus</taxon>
    </lineage>
</organism>
<evidence type="ECO:0000256" key="2">
    <source>
        <dbReference type="ARBA" id="ARBA00011881"/>
    </source>
</evidence>
<feature type="binding site" evidence="10">
    <location>
        <position position="345"/>
    </location>
    <ligand>
        <name>Mg(2+)</name>
        <dbReference type="ChEBI" id="CHEBI:18420"/>
        <label>1</label>
    </ligand>
</feature>
<evidence type="ECO:0000256" key="10">
    <source>
        <dbReference type="HAMAP-Rule" id="MF_00455"/>
    </source>
</evidence>
<comment type="similarity">
    <text evidence="1 10 11">Belongs to the xylose isomerase family.</text>
</comment>
<dbReference type="FunFam" id="3.20.20.150:FF:000002">
    <property type="entry name" value="Xylose isomerase"/>
    <property type="match status" value="1"/>
</dbReference>
<comment type="cofactor">
    <cofactor evidence="10">
        <name>Mg(2+)</name>
        <dbReference type="ChEBI" id="CHEBI:18420"/>
    </cofactor>
    <text evidence="10">Binds 2 magnesium ions per subunit.</text>
</comment>
<keyword evidence="8 10" id="KW-0119">Carbohydrate metabolism</keyword>
<dbReference type="RefSeq" id="WP_144479708.1">
    <property type="nucleotide sequence ID" value="NZ_VNKI01000009.1"/>
</dbReference>
<comment type="catalytic activity">
    <reaction evidence="9 10 11">
        <text>alpha-D-xylose = alpha-D-xylulofuranose</text>
        <dbReference type="Rhea" id="RHEA:22816"/>
        <dbReference type="ChEBI" id="CHEBI:28518"/>
        <dbReference type="ChEBI" id="CHEBI:188998"/>
        <dbReference type="EC" id="5.3.1.5"/>
    </reaction>
</comment>
<dbReference type="Gene3D" id="3.20.20.150">
    <property type="entry name" value="Divalent-metal-dependent TIM barrel enzymes"/>
    <property type="match status" value="1"/>
</dbReference>
<accession>A0A8B5XVC1</accession>